<dbReference type="CDD" id="cd06223">
    <property type="entry name" value="PRTases_typeI"/>
    <property type="match status" value="1"/>
</dbReference>
<dbReference type="GO" id="GO:0016757">
    <property type="term" value="F:glycosyltransferase activity"/>
    <property type="evidence" value="ECO:0007669"/>
    <property type="project" value="UniProtKB-KW"/>
</dbReference>
<dbReference type="InterPro" id="IPR000836">
    <property type="entry name" value="PRTase_dom"/>
</dbReference>
<dbReference type="AlphaFoldDB" id="A0A9D1LRK5"/>
<evidence type="ECO:0000259" key="1">
    <source>
        <dbReference type="Pfam" id="PF00156"/>
    </source>
</evidence>
<feature type="domain" description="Phosphoribosyltransferase" evidence="1">
    <location>
        <begin position="46"/>
        <end position="166"/>
    </location>
</feature>
<protein>
    <submittedName>
        <fullName evidence="2">Adenine phosphoribosyltransferase</fullName>
    </submittedName>
</protein>
<evidence type="ECO:0000313" key="2">
    <source>
        <dbReference type="EMBL" id="HIU46773.1"/>
    </source>
</evidence>
<dbReference type="EMBL" id="DVNK01000038">
    <property type="protein sequence ID" value="HIU46773.1"/>
    <property type="molecule type" value="Genomic_DNA"/>
</dbReference>
<evidence type="ECO:0000313" key="3">
    <source>
        <dbReference type="Proteomes" id="UP000824123"/>
    </source>
</evidence>
<reference evidence="2" key="2">
    <citation type="journal article" date="2021" name="PeerJ">
        <title>Extensive microbial diversity within the chicken gut microbiome revealed by metagenomics and culture.</title>
        <authorList>
            <person name="Gilroy R."/>
            <person name="Ravi A."/>
            <person name="Getino M."/>
            <person name="Pursley I."/>
            <person name="Horton D.L."/>
            <person name="Alikhan N.F."/>
            <person name="Baker D."/>
            <person name="Gharbi K."/>
            <person name="Hall N."/>
            <person name="Watson M."/>
            <person name="Adriaenssens E.M."/>
            <person name="Foster-Nyarko E."/>
            <person name="Jarju S."/>
            <person name="Secka A."/>
            <person name="Antonio M."/>
            <person name="Oren A."/>
            <person name="Chaudhuri R.R."/>
            <person name="La Ragione R."/>
            <person name="Hildebrand F."/>
            <person name="Pallen M.J."/>
        </authorList>
    </citation>
    <scope>NUCLEOTIDE SEQUENCE</scope>
    <source>
        <strain evidence="2">ChiSxjej2B14-8506</strain>
    </source>
</reference>
<dbReference type="PANTHER" id="PTHR43218:SF1">
    <property type="entry name" value="PHOSPHORIBOSYLTRANSFERASE"/>
    <property type="match status" value="1"/>
</dbReference>
<proteinExistence type="predicted"/>
<keyword evidence="2" id="KW-0328">Glycosyltransferase</keyword>
<organism evidence="2 3">
    <name type="scientific">Candidatus Fimadaptatus faecigallinarum</name>
    <dbReference type="NCBI Taxonomy" id="2840814"/>
    <lineage>
        <taxon>Bacteria</taxon>
        <taxon>Bacillati</taxon>
        <taxon>Bacillota</taxon>
        <taxon>Clostridia</taxon>
        <taxon>Eubacteriales</taxon>
        <taxon>Candidatus Fimadaptatus</taxon>
    </lineage>
</organism>
<dbReference type="Gene3D" id="3.40.50.2020">
    <property type="match status" value="1"/>
</dbReference>
<gene>
    <name evidence="2" type="ORF">IAC59_05905</name>
</gene>
<accession>A0A9D1LRK5</accession>
<sequence>MDWPKTHTVHLAPDYPVELPLLDIGDGFWIYSFDMTGEAEWNRVAAAELTKKLAGYKFDGFVTVQTKSCGLTQAITTCANQPRYLELRKSRKSFMIDPVGVKVESITTHGQQELWIGREKYEQFVGKKLCFLDDVVSTGGTISAALELADKIGFEIVVIACALVEGEPRTEYRGIPLVSLDTIPLPGKLD</sequence>
<dbReference type="InterPro" id="IPR029057">
    <property type="entry name" value="PRTase-like"/>
</dbReference>
<dbReference type="Pfam" id="PF00156">
    <property type="entry name" value="Pribosyltran"/>
    <property type="match status" value="1"/>
</dbReference>
<dbReference type="PANTHER" id="PTHR43218">
    <property type="entry name" value="PHOSPHORIBOSYLTRANSFERASE-RELATED"/>
    <property type="match status" value="1"/>
</dbReference>
<reference evidence="2" key="1">
    <citation type="submission" date="2020-10" db="EMBL/GenBank/DDBJ databases">
        <authorList>
            <person name="Gilroy R."/>
        </authorList>
    </citation>
    <scope>NUCLEOTIDE SEQUENCE</scope>
    <source>
        <strain evidence="2">ChiSxjej2B14-8506</strain>
    </source>
</reference>
<dbReference type="SUPFAM" id="SSF53271">
    <property type="entry name" value="PRTase-like"/>
    <property type="match status" value="1"/>
</dbReference>
<dbReference type="Proteomes" id="UP000824123">
    <property type="component" value="Unassembled WGS sequence"/>
</dbReference>
<name>A0A9D1LRK5_9FIRM</name>
<keyword evidence="2" id="KW-0808">Transferase</keyword>
<comment type="caution">
    <text evidence="2">The sequence shown here is derived from an EMBL/GenBank/DDBJ whole genome shotgun (WGS) entry which is preliminary data.</text>
</comment>